<dbReference type="Proteomes" id="UP000594014">
    <property type="component" value="Chromosome"/>
</dbReference>
<keyword evidence="1" id="KW-0547">Nucleotide-binding</keyword>
<keyword evidence="2" id="KW-1185">Reference proteome</keyword>
<sequence length="512" mass="56389">MLDALQLKGISKSFGRNQVLYSIDFNLRPGEVHGIMGENGAGKSTLMNIIYGNLRPDGGEIYIDGRKTTINEVRDAQALGICFVHQEIALCQDATVAENIFMTQIGKGKRFEMKKLAAEAEKILQPLVNGAINPCDPVEKLSISSQQVVEIAKAVSNNCKILILDEPTSSLSGSEAEALHQMIRNLKRQGIGIIYISHRMSDIFEQCDRVSVLRDGHMVSTCEVRNACVQHLVNDMAGREVNMLYPCKAEDECCGDENVVLEVKELTDGKGKFSKISFKLHKGEILGFAGLLGAGRSEIMEAIIGLRRLKSGEVIFKGKNITGKTTEEIFNAGLVMLPEDRKKMGLFLDMNIQMNTTANYLGQVSKNGVIDFSREKEQALGLVSKMNVRCSGINQIVRSLSGGNQQKVLLAKVLAKKPDIVIMDEPTRGVDVGAKAEIYRLLRDLTKEGVSIILVSSELNEIIGMSDRVAMIDSTGILVKDVKGCDINSDHIMYYISDAYKYQETNREVCSK</sequence>
<accession>A0ACD1AID5</accession>
<dbReference type="EMBL" id="CP042469">
    <property type="protein sequence ID" value="QOX65851.1"/>
    <property type="molecule type" value="Genomic_DNA"/>
</dbReference>
<name>A0ACD1AID5_9FIRM</name>
<organism evidence="1 2">
    <name type="scientific">Anoxybacterium hadale</name>
    <dbReference type="NCBI Taxonomy" id="3408580"/>
    <lineage>
        <taxon>Bacteria</taxon>
        <taxon>Bacillati</taxon>
        <taxon>Bacillota</taxon>
        <taxon>Clostridia</taxon>
        <taxon>Peptostreptococcales</taxon>
        <taxon>Anaerovoracaceae</taxon>
        <taxon>Anoxybacterium</taxon>
    </lineage>
</organism>
<protein>
    <submittedName>
        <fullName evidence="1">Sugar ABC transporter ATP-binding protein</fullName>
    </submittedName>
</protein>
<reference evidence="1" key="1">
    <citation type="submission" date="2019-08" db="EMBL/GenBank/DDBJ databases">
        <title>Genome sequence of Clostridiales bacterium MT110.</title>
        <authorList>
            <person name="Cao J."/>
        </authorList>
    </citation>
    <scope>NUCLEOTIDE SEQUENCE</scope>
    <source>
        <strain evidence="1">MT110</strain>
    </source>
</reference>
<gene>
    <name evidence="1" type="ORF">FRZ06_05720</name>
</gene>
<proteinExistence type="predicted"/>
<evidence type="ECO:0000313" key="2">
    <source>
        <dbReference type="Proteomes" id="UP000594014"/>
    </source>
</evidence>
<evidence type="ECO:0000313" key="1">
    <source>
        <dbReference type="EMBL" id="QOX65851.1"/>
    </source>
</evidence>
<keyword evidence="1" id="KW-0067">ATP-binding</keyword>